<keyword evidence="2" id="KW-1185">Reference proteome</keyword>
<dbReference type="AlphaFoldDB" id="A0A851GKD9"/>
<evidence type="ECO:0000313" key="1">
    <source>
        <dbReference type="EMBL" id="NWK57806.1"/>
    </source>
</evidence>
<dbReference type="RefSeq" id="WP_178935309.1">
    <property type="nucleotide sequence ID" value="NZ_JACBAZ010000042.1"/>
</dbReference>
<reference evidence="1 2" key="1">
    <citation type="submission" date="2020-07" db="EMBL/GenBank/DDBJ databases">
        <title>Roseicoccus Jingziensis gen. nov., sp. nov., isolated from coastal seawater.</title>
        <authorList>
            <person name="Feng X."/>
        </authorList>
    </citation>
    <scope>NUCLEOTIDE SEQUENCE [LARGE SCALE GENOMIC DNA]</scope>
    <source>
        <strain evidence="1 2">N1E253</strain>
    </source>
</reference>
<comment type="caution">
    <text evidence="1">The sequence shown here is derived from an EMBL/GenBank/DDBJ whole genome shotgun (WGS) entry which is preliminary data.</text>
</comment>
<dbReference type="EMBL" id="JACBAZ010000042">
    <property type="protein sequence ID" value="NWK57806.1"/>
    <property type="molecule type" value="Genomic_DNA"/>
</dbReference>
<organism evidence="1 2">
    <name type="scientific">Oceaniferula marina</name>
    <dbReference type="NCBI Taxonomy" id="2748318"/>
    <lineage>
        <taxon>Bacteria</taxon>
        <taxon>Pseudomonadati</taxon>
        <taxon>Verrucomicrobiota</taxon>
        <taxon>Verrucomicrobiia</taxon>
        <taxon>Verrucomicrobiales</taxon>
        <taxon>Verrucomicrobiaceae</taxon>
        <taxon>Oceaniferula</taxon>
    </lineage>
</organism>
<proteinExistence type="predicted"/>
<dbReference type="Proteomes" id="UP000557872">
    <property type="component" value="Unassembled WGS sequence"/>
</dbReference>
<gene>
    <name evidence="1" type="ORF">HW115_19460</name>
</gene>
<name>A0A851GKD9_9BACT</name>
<protein>
    <submittedName>
        <fullName evidence="1">Uncharacterized protein</fullName>
    </submittedName>
</protein>
<evidence type="ECO:0000313" key="2">
    <source>
        <dbReference type="Proteomes" id="UP000557872"/>
    </source>
</evidence>
<accession>A0A851GKD9</accession>
<sequence>MLPSIAGEALGVKYDELYLVRLKNSSKVVSHHDFFTAEGKPSPIVLESLKVNSRWHKKVDTLFHSDQDFDNGNNDCLLQLFSFVFYNEGKIVMSITPNLLGSDLYVSDRKIDDFRSFSEKQMKEFLEVVFLSIRRQAERAVLPINKVSEQVAAPDH</sequence>